<accession>A0A8J2M4T8</accession>
<gene>
    <name evidence="1" type="ORF">CJOHNSTONI_LOCUS5215</name>
</gene>
<dbReference type="EMBL" id="CAKAEH010001357">
    <property type="protein sequence ID" value="CAG9535146.1"/>
    <property type="molecule type" value="Genomic_DNA"/>
</dbReference>
<dbReference type="AlphaFoldDB" id="A0A8J2M4T8"/>
<comment type="caution">
    <text evidence="1">The sequence shown here is derived from an EMBL/GenBank/DDBJ whole genome shotgun (WGS) entry which is preliminary data.</text>
</comment>
<evidence type="ECO:0000313" key="1">
    <source>
        <dbReference type="EMBL" id="CAG9535146.1"/>
    </source>
</evidence>
<evidence type="ECO:0000313" key="2">
    <source>
        <dbReference type="Proteomes" id="UP000746747"/>
    </source>
</evidence>
<organism evidence="1 2">
    <name type="scientific">Cercopithifilaria johnstoni</name>
    <dbReference type="NCBI Taxonomy" id="2874296"/>
    <lineage>
        <taxon>Eukaryota</taxon>
        <taxon>Metazoa</taxon>
        <taxon>Ecdysozoa</taxon>
        <taxon>Nematoda</taxon>
        <taxon>Chromadorea</taxon>
        <taxon>Rhabditida</taxon>
        <taxon>Spirurina</taxon>
        <taxon>Spiruromorpha</taxon>
        <taxon>Filarioidea</taxon>
        <taxon>Onchocercidae</taxon>
        <taxon>Cercopithifilaria</taxon>
    </lineage>
</organism>
<proteinExistence type="predicted"/>
<name>A0A8J2M4T8_9BILA</name>
<sequence>MPLQLTIHYELKKNKKLREVRDIRKVKGYMPTHVRILVVNRLNKRGHHRSPLSHAKLLDVVALRIALRSRAVSWRGAGWCDGGLN</sequence>
<dbReference type="Proteomes" id="UP000746747">
    <property type="component" value="Unassembled WGS sequence"/>
</dbReference>
<protein>
    <submittedName>
        <fullName evidence="1">Uncharacterized protein</fullName>
    </submittedName>
</protein>
<reference evidence="1" key="1">
    <citation type="submission" date="2021-09" db="EMBL/GenBank/DDBJ databases">
        <authorList>
            <consortium name="Pathogen Informatics"/>
        </authorList>
    </citation>
    <scope>NUCLEOTIDE SEQUENCE</scope>
</reference>
<keyword evidence="2" id="KW-1185">Reference proteome</keyword>